<keyword evidence="1" id="KW-0489">Methyltransferase</keyword>
<dbReference type="AlphaFoldDB" id="A0A1G9IRA1"/>
<accession>A0A1G9IRA1</accession>
<dbReference type="GO" id="GO:0006601">
    <property type="term" value="P:creatine biosynthetic process"/>
    <property type="evidence" value="ECO:0007669"/>
    <property type="project" value="TreeGrafter"/>
</dbReference>
<dbReference type="Gene3D" id="3.40.50.150">
    <property type="entry name" value="Vaccinia Virus protein VP39"/>
    <property type="match status" value="1"/>
</dbReference>
<name>A0A1G9IRA1_9FLAO</name>
<dbReference type="OrthoDB" id="1423472at2"/>
<dbReference type="GO" id="GO:0032259">
    <property type="term" value="P:methylation"/>
    <property type="evidence" value="ECO:0007669"/>
    <property type="project" value="UniProtKB-KW"/>
</dbReference>
<dbReference type="InterPro" id="IPR051038">
    <property type="entry name" value="RMT2/GAMT_Mtase"/>
</dbReference>
<dbReference type="EMBL" id="FNGV01000001">
    <property type="protein sequence ID" value="SDL27651.1"/>
    <property type="molecule type" value="Genomic_DNA"/>
</dbReference>
<dbReference type="CDD" id="cd02440">
    <property type="entry name" value="AdoMet_MTases"/>
    <property type="match status" value="1"/>
</dbReference>
<dbReference type="Proteomes" id="UP000199440">
    <property type="component" value="Unassembled WGS sequence"/>
</dbReference>
<reference evidence="1 2" key="1">
    <citation type="submission" date="2016-10" db="EMBL/GenBank/DDBJ databases">
        <authorList>
            <person name="de Groot N.N."/>
        </authorList>
    </citation>
    <scope>NUCLEOTIDE SEQUENCE [LARGE SCALE GENOMIC DNA]</scope>
    <source>
        <strain evidence="1 2">DSM 19886</strain>
    </source>
</reference>
<keyword evidence="2" id="KW-1185">Reference proteome</keyword>
<proteinExistence type="predicted"/>
<keyword evidence="1" id="KW-0808">Transferase</keyword>
<dbReference type="PANTHER" id="PTHR32379:SF1">
    <property type="entry name" value="GUANIDINOACETATE N-METHYLTRANSFERASE"/>
    <property type="match status" value="1"/>
</dbReference>
<sequence>MKKIKRSHEFEVVVEIKDSNFIKPPREAQRNAVVNRAVKEFTADLNALNEQTKRFVPGRSVDFLSEDREQKILQDDQIMEDWLIPVMQVMAKVIAEKGGDILEIGFGRGISAEMLQEFPIDSHTIIECNDAVIAKYFDNWKEKYVERKINLVKGLWQVTIDDLGLFDGIFFHTYPLNEDEYMRYVNGSITFAEHFFAHAQAHLKTGGAFTYFSNEIGSLSREHQRILLQHFSSFSVQIVPLKMPDDVTDTWWADSIAVVKAIK</sequence>
<dbReference type="PANTHER" id="PTHR32379">
    <property type="entry name" value="GUANIDINOACETATE N-METHYLTRANSFERASE"/>
    <property type="match status" value="1"/>
</dbReference>
<evidence type="ECO:0000313" key="2">
    <source>
        <dbReference type="Proteomes" id="UP000199440"/>
    </source>
</evidence>
<dbReference type="RefSeq" id="WP_089884467.1">
    <property type="nucleotide sequence ID" value="NZ_FNGV01000001.1"/>
</dbReference>
<gene>
    <name evidence="1" type="ORF">SAMN04488514_101243</name>
</gene>
<protein>
    <submittedName>
        <fullName evidence="1">Guanidinoacetate N-methyltransferase</fullName>
    </submittedName>
</protein>
<organism evidence="1 2">
    <name type="scientific">Kriegella aquimaris</name>
    <dbReference type="NCBI Taxonomy" id="192904"/>
    <lineage>
        <taxon>Bacteria</taxon>
        <taxon>Pseudomonadati</taxon>
        <taxon>Bacteroidota</taxon>
        <taxon>Flavobacteriia</taxon>
        <taxon>Flavobacteriales</taxon>
        <taxon>Flavobacteriaceae</taxon>
        <taxon>Kriegella</taxon>
    </lineage>
</organism>
<evidence type="ECO:0000313" key="1">
    <source>
        <dbReference type="EMBL" id="SDL27651.1"/>
    </source>
</evidence>
<dbReference type="GO" id="GO:0030731">
    <property type="term" value="F:guanidinoacetate N-methyltransferase activity"/>
    <property type="evidence" value="ECO:0007669"/>
    <property type="project" value="TreeGrafter"/>
</dbReference>
<dbReference type="InterPro" id="IPR029063">
    <property type="entry name" value="SAM-dependent_MTases_sf"/>
</dbReference>
<dbReference type="STRING" id="192904.SAMN04488514_101243"/>
<dbReference type="SUPFAM" id="SSF53335">
    <property type="entry name" value="S-adenosyl-L-methionine-dependent methyltransferases"/>
    <property type="match status" value="1"/>
</dbReference>
<dbReference type="GO" id="GO:0005737">
    <property type="term" value="C:cytoplasm"/>
    <property type="evidence" value="ECO:0007669"/>
    <property type="project" value="TreeGrafter"/>
</dbReference>